<dbReference type="InterPro" id="IPR029063">
    <property type="entry name" value="SAM-dependent_MTases_sf"/>
</dbReference>
<protein>
    <recommendedName>
        <fullName evidence="3">Methyltransferase</fullName>
    </recommendedName>
</protein>
<accession>A0A699Z2X8</accession>
<keyword evidence="2" id="KW-1185">Reference proteome</keyword>
<reference evidence="1 2" key="1">
    <citation type="submission" date="2020-02" db="EMBL/GenBank/DDBJ databases">
        <title>Draft genome sequence of Haematococcus lacustris strain NIES-144.</title>
        <authorList>
            <person name="Morimoto D."/>
            <person name="Nakagawa S."/>
            <person name="Yoshida T."/>
            <person name="Sawayama S."/>
        </authorList>
    </citation>
    <scope>NUCLEOTIDE SEQUENCE [LARGE SCALE GENOMIC DNA]</scope>
    <source>
        <strain evidence="1 2">NIES-144</strain>
    </source>
</reference>
<dbReference type="EMBL" id="BLLF01000920">
    <property type="protein sequence ID" value="GFH15915.1"/>
    <property type="molecule type" value="Genomic_DNA"/>
</dbReference>
<evidence type="ECO:0000313" key="2">
    <source>
        <dbReference type="Proteomes" id="UP000485058"/>
    </source>
</evidence>
<organism evidence="1 2">
    <name type="scientific">Haematococcus lacustris</name>
    <name type="common">Green alga</name>
    <name type="synonym">Haematococcus pluvialis</name>
    <dbReference type="NCBI Taxonomy" id="44745"/>
    <lineage>
        <taxon>Eukaryota</taxon>
        <taxon>Viridiplantae</taxon>
        <taxon>Chlorophyta</taxon>
        <taxon>core chlorophytes</taxon>
        <taxon>Chlorophyceae</taxon>
        <taxon>CS clade</taxon>
        <taxon>Chlamydomonadales</taxon>
        <taxon>Haematococcaceae</taxon>
        <taxon>Haematococcus</taxon>
    </lineage>
</organism>
<comment type="caution">
    <text evidence="1">The sequence shown here is derived from an EMBL/GenBank/DDBJ whole genome shotgun (WGS) entry which is preliminary data.</text>
</comment>
<dbReference type="AlphaFoldDB" id="A0A699Z2X8"/>
<feature type="non-terminal residue" evidence="1">
    <location>
        <position position="1"/>
    </location>
</feature>
<dbReference type="SUPFAM" id="SSF53335">
    <property type="entry name" value="S-adenosyl-L-methionine-dependent methyltransferases"/>
    <property type="match status" value="1"/>
</dbReference>
<proteinExistence type="predicted"/>
<name>A0A699Z2X8_HAELA</name>
<sequence>MYMERGLEDGDPYWTRAWPSAIALASALLARPHLVRGKRVADLGSGLGVAGIAAALAGAA</sequence>
<dbReference type="Proteomes" id="UP000485058">
    <property type="component" value="Unassembled WGS sequence"/>
</dbReference>
<dbReference type="Gene3D" id="3.40.50.150">
    <property type="entry name" value="Vaccinia Virus protein VP39"/>
    <property type="match status" value="1"/>
</dbReference>
<evidence type="ECO:0000313" key="1">
    <source>
        <dbReference type="EMBL" id="GFH15915.1"/>
    </source>
</evidence>
<evidence type="ECO:0008006" key="3">
    <source>
        <dbReference type="Google" id="ProtNLM"/>
    </source>
</evidence>
<gene>
    <name evidence="1" type="ORF">HaLaN_12240</name>
</gene>